<dbReference type="PROSITE" id="PS50174">
    <property type="entry name" value="G_PATCH"/>
    <property type="match status" value="1"/>
</dbReference>
<dbReference type="InterPro" id="IPR000467">
    <property type="entry name" value="G_patch_dom"/>
</dbReference>
<dbReference type="Proteomes" id="UP000557566">
    <property type="component" value="Unassembled WGS sequence"/>
</dbReference>
<dbReference type="PANTHER" id="PTHR13384">
    <property type="entry name" value="G PATCH DOMAIN-CONTAINING PROTEIN 1"/>
    <property type="match status" value="1"/>
</dbReference>
<protein>
    <recommendedName>
        <fullName evidence="2">G-patch domain-containing protein</fullName>
    </recommendedName>
</protein>
<evidence type="ECO:0000313" key="4">
    <source>
        <dbReference type="Proteomes" id="UP000557566"/>
    </source>
</evidence>
<evidence type="ECO:0000259" key="2">
    <source>
        <dbReference type="PROSITE" id="PS50174"/>
    </source>
</evidence>
<dbReference type="GO" id="GO:0006397">
    <property type="term" value="P:mRNA processing"/>
    <property type="evidence" value="ECO:0007669"/>
    <property type="project" value="InterPro"/>
</dbReference>
<dbReference type="PANTHER" id="PTHR13384:SF19">
    <property type="entry name" value="G PATCH DOMAIN-CONTAINING PROTEIN 1"/>
    <property type="match status" value="1"/>
</dbReference>
<keyword evidence="4" id="KW-1185">Reference proteome</keyword>
<dbReference type="AlphaFoldDB" id="A0A8H4LXR5"/>
<accession>A0A8H4LXR5</accession>
<comment type="caution">
    <text evidence="3">The sequence shown here is derived from an EMBL/GenBank/DDBJ whole genome shotgun (WGS) entry which is preliminary data.</text>
</comment>
<name>A0A8H4LXR5_9HYPO</name>
<dbReference type="EMBL" id="JAAVMX010000006">
    <property type="protein sequence ID" value="KAF4507449.1"/>
    <property type="molecule type" value="Genomic_DNA"/>
</dbReference>
<reference evidence="3 4" key="1">
    <citation type="journal article" date="2020" name="Genome Biol. Evol.">
        <title>A new high-quality draft genome assembly of the Chinese cordyceps Ophiocordyceps sinensis.</title>
        <authorList>
            <person name="Shu R."/>
            <person name="Zhang J."/>
            <person name="Meng Q."/>
            <person name="Zhang H."/>
            <person name="Zhou G."/>
            <person name="Li M."/>
            <person name="Wu P."/>
            <person name="Zhao Y."/>
            <person name="Chen C."/>
            <person name="Qin Q."/>
        </authorList>
    </citation>
    <scope>NUCLEOTIDE SEQUENCE [LARGE SCALE GENOMIC DNA]</scope>
    <source>
        <strain evidence="3 4">IOZ07</strain>
    </source>
</reference>
<feature type="region of interest" description="Disordered" evidence="1">
    <location>
        <begin position="615"/>
        <end position="681"/>
    </location>
</feature>
<evidence type="ECO:0000313" key="3">
    <source>
        <dbReference type="EMBL" id="KAF4507449.1"/>
    </source>
</evidence>
<sequence length="706" mass="76172">MSHKRSRAAFEADNHAPFAVFGTPLPDEAASRDDGSFLPLWKQEVRDDKGRKRLHGAFTGGWSAGYFNTVGSKEGWAPSTFTSSRASRHKDGHVSAQRRAEDYMDDEDLADAAEAQKLQTAQAFAGLGSSTQDQVPSGGLQGLLRAQGNTMGIQLLRRMGWKDGQGIGPKIRRSARLDLDRGSAALGGETFLFAPDNAPMIQFIRKTDRKGLGHRGEARLQSLGHNKDADGDNDDDEGGNSHVWDKGGADQRFRAGLLTDGPGKQQPPRGAFGVGVLNDTGSDEEDPYDIGPKINYNRTIGAQRKKKSKKMASAVVNPALVNAPKFVPKPARTGNGFRRCHDGRLPLDGFALAKLTEDFAPLFSQYAPPPIPSGWRSAKDPSAVPDASQYVSTADAAKTSSLDPRSRAALLGEKPLPGKSVFDYLSTSTREKLAAASGKSNLPPARGEVLAQNAGTAEERLERLWDRAPKLDRNSAAAALSRAAGGPYADNDSKRARYRRYLEHQSNPGLSRPEKTEGMTDEEFLREMSEFYECARIFKPMTGFMASRFTTSRAASNPSGGVAGAELPCIPEPKLVDTAEEAAKVGMFGHLTRSVEQFFPSALLCKRFNVRAPGLTRADPEPEQRSAGSTAEAWSAPGRGGQQSQRHQWSSCAVAVPAQGEARGSPAGLMQETEVDEVDPERNETLEREVANMEMLGAIFGGSDSE</sequence>
<dbReference type="InterPro" id="IPR011666">
    <property type="entry name" value="DUF1604"/>
</dbReference>
<evidence type="ECO:0000256" key="1">
    <source>
        <dbReference type="SAM" id="MobiDB-lite"/>
    </source>
</evidence>
<feature type="compositionally biased region" description="Polar residues" evidence="1">
    <location>
        <begin position="642"/>
        <end position="651"/>
    </location>
</feature>
<gene>
    <name evidence="3" type="ORF">G6O67_006080</name>
</gene>
<dbReference type="GO" id="GO:0003723">
    <property type="term" value="F:RNA binding"/>
    <property type="evidence" value="ECO:0007669"/>
    <property type="project" value="TreeGrafter"/>
</dbReference>
<organism evidence="3 4">
    <name type="scientific">Ophiocordyceps sinensis</name>
    <dbReference type="NCBI Taxonomy" id="72228"/>
    <lineage>
        <taxon>Eukaryota</taxon>
        <taxon>Fungi</taxon>
        <taxon>Dikarya</taxon>
        <taxon>Ascomycota</taxon>
        <taxon>Pezizomycotina</taxon>
        <taxon>Sordariomycetes</taxon>
        <taxon>Hypocreomycetidae</taxon>
        <taxon>Hypocreales</taxon>
        <taxon>Ophiocordycipitaceae</taxon>
        <taxon>Ophiocordyceps</taxon>
    </lineage>
</organism>
<dbReference type="GO" id="GO:0005634">
    <property type="term" value="C:nucleus"/>
    <property type="evidence" value="ECO:0007669"/>
    <property type="project" value="TreeGrafter"/>
</dbReference>
<feature type="region of interest" description="Disordered" evidence="1">
    <location>
        <begin position="219"/>
        <end position="247"/>
    </location>
</feature>
<dbReference type="OrthoDB" id="9451547at2759"/>
<dbReference type="Pfam" id="PF26093">
    <property type="entry name" value="HTH_TGH"/>
    <property type="match status" value="1"/>
</dbReference>
<feature type="domain" description="G-patch" evidence="2">
    <location>
        <begin position="148"/>
        <end position="217"/>
    </location>
</feature>
<dbReference type="Pfam" id="PF07713">
    <property type="entry name" value="DUF1604"/>
    <property type="match status" value="1"/>
</dbReference>
<proteinExistence type="predicted"/>